<feature type="transmembrane region" description="Helical" evidence="7">
    <location>
        <begin position="56"/>
        <end position="85"/>
    </location>
</feature>
<keyword evidence="6 7" id="KW-0472">Membrane</keyword>
<feature type="transmembrane region" description="Helical" evidence="7">
    <location>
        <begin position="97"/>
        <end position="118"/>
    </location>
</feature>
<dbReference type="Pfam" id="PF01694">
    <property type="entry name" value="Rhomboid"/>
    <property type="match status" value="1"/>
</dbReference>
<evidence type="ECO:0000256" key="2">
    <source>
        <dbReference type="ARBA" id="ARBA00009045"/>
    </source>
</evidence>
<evidence type="ECO:0000256" key="4">
    <source>
        <dbReference type="ARBA" id="ARBA00022801"/>
    </source>
</evidence>
<evidence type="ECO:0000256" key="7">
    <source>
        <dbReference type="SAM" id="Phobius"/>
    </source>
</evidence>
<feature type="transmembrane region" description="Helical" evidence="7">
    <location>
        <begin position="14"/>
        <end position="36"/>
    </location>
</feature>
<comment type="subcellular location">
    <subcellularLocation>
        <location evidence="1">Membrane</location>
        <topology evidence="1">Multi-pass membrane protein</topology>
    </subcellularLocation>
</comment>
<protein>
    <submittedName>
        <fullName evidence="9">Rhomboid family intramembrane serine protease</fullName>
        <ecNumber evidence="9">3.4.21.-</ecNumber>
    </submittedName>
</protein>
<dbReference type="EC" id="3.4.21.-" evidence="9"/>
<evidence type="ECO:0000256" key="5">
    <source>
        <dbReference type="ARBA" id="ARBA00022989"/>
    </source>
</evidence>
<evidence type="ECO:0000256" key="1">
    <source>
        <dbReference type="ARBA" id="ARBA00004141"/>
    </source>
</evidence>
<evidence type="ECO:0000256" key="3">
    <source>
        <dbReference type="ARBA" id="ARBA00022692"/>
    </source>
</evidence>
<dbReference type="PANTHER" id="PTHR43731:SF14">
    <property type="entry name" value="PRESENILIN-ASSOCIATED RHOMBOID-LIKE PROTEIN, MITOCHONDRIAL"/>
    <property type="match status" value="1"/>
</dbReference>
<keyword evidence="4 9" id="KW-0378">Hydrolase</keyword>
<evidence type="ECO:0000313" key="10">
    <source>
        <dbReference type="Proteomes" id="UP001589906"/>
    </source>
</evidence>
<feature type="transmembrane region" description="Helical" evidence="7">
    <location>
        <begin position="124"/>
        <end position="145"/>
    </location>
</feature>
<feature type="domain" description="Peptidase S54 rhomboid" evidence="8">
    <location>
        <begin position="55"/>
        <end position="201"/>
    </location>
</feature>
<dbReference type="InterPro" id="IPR035952">
    <property type="entry name" value="Rhomboid-like_sf"/>
</dbReference>
<feature type="transmembrane region" description="Helical" evidence="7">
    <location>
        <begin position="157"/>
        <end position="178"/>
    </location>
</feature>
<dbReference type="InterPro" id="IPR050925">
    <property type="entry name" value="Rhomboid_protease_S54"/>
</dbReference>
<dbReference type="SUPFAM" id="SSF144091">
    <property type="entry name" value="Rhomboid-like"/>
    <property type="match status" value="1"/>
</dbReference>
<keyword evidence="5 7" id="KW-1133">Transmembrane helix</keyword>
<keyword evidence="10" id="KW-1185">Reference proteome</keyword>
<sequence length="224" mass="23532">MHPEPDRFDRRERVFNAPTVALLLALSMPVLFWFQRQLPDQGLGYALRPAEMLNGAWWQAITVMLLHGGWAHVAMNAVGALTFGAAVARLMPGVRGVGAFLAFYIVTGVLAGVGYALIHSSSGQPLVGASGAVFGLIGGATRLLGGEGRLLPLRDGRVMSAALAWMGLNAFVGLIGFAPGAEGAGIAWEAHAFGFIAGLILIGPWARLYGPPFDSRAEVSDAPL</sequence>
<proteinExistence type="inferred from homology"/>
<evidence type="ECO:0000313" key="9">
    <source>
        <dbReference type="EMBL" id="MFC0633370.1"/>
    </source>
</evidence>
<feature type="transmembrane region" description="Helical" evidence="7">
    <location>
        <begin position="190"/>
        <end position="210"/>
    </location>
</feature>
<comment type="similarity">
    <text evidence="2">Belongs to the peptidase S54 family.</text>
</comment>
<dbReference type="EMBL" id="JBHLSW010000004">
    <property type="protein sequence ID" value="MFC0633370.1"/>
    <property type="molecule type" value="Genomic_DNA"/>
</dbReference>
<keyword evidence="9" id="KW-0645">Protease</keyword>
<dbReference type="GO" id="GO:0008233">
    <property type="term" value="F:peptidase activity"/>
    <property type="evidence" value="ECO:0007669"/>
    <property type="project" value="UniProtKB-KW"/>
</dbReference>
<dbReference type="RefSeq" id="WP_376835237.1">
    <property type="nucleotide sequence ID" value="NZ_JBHLSW010000004.1"/>
</dbReference>
<evidence type="ECO:0000259" key="8">
    <source>
        <dbReference type="Pfam" id="PF01694"/>
    </source>
</evidence>
<dbReference type="Proteomes" id="UP001589906">
    <property type="component" value="Unassembled WGS sequence"/>
</dbReference>
<name>A0ABV6R171_9CAUL</name>
<dbReference type="PANTHER" id="PTHR43731">
    <property type="entry name" value="RHOMBOID PROTEASE"/>
    <property type="match status" value="1"/>
</dbReference>
<dbReference type="GO" id="GO:0006508">
    <property type="term" value="P:proteolysis"/>
    <property type="evidence" value="ECO:0007669"/>
    <property type="project" value="UniProtKB-KW"/>
</dbReference>
<comment type="caution">
    <text evidence="9">The sequence shown here is derived from an EMBL/GenBank/DDBJ whole genome shotgun (WGS) entry which is preliminary data.</text>
</comment>
<accession>A0ABV6R171</accession>
<dbReference type="Gene3D" id="1.20.1540.10">
    <property type="entry name" value="Rhomboid-like"/>
    <property type="match status" value="1"/>
</dbReference>
<dbReference type="InterPro" id="IPR022764">
    <property type="entry name" value="Peptidase_S54_rhomboid_dom"/>
</dbReference>
<reference evidence="9 10" key="1">
    <citation type="submission" date="2024-09" db="EMBL/GenBank/DDBJ databases">
        <authorList>
            <person name="Sun Q."/>
            <person name="Mori K."/>
        </authorList>
    </citation>
    <scope>NUCLEOTIDE SEQUENCE [LARGE SCALE GENOMIC DNA]</scope>
    <source>
        <strain evidence="9 10">NCAIM B.02621</strain>
    </source>
</reference>
<gene>
    <name evidence="9" type="ORF">ACFFGE_05705</name>
</gene>
<evidence type="ECO:0000256" key="6">
    <source>
        <dbReference type="ARBA" id="ARBA00023136"/>
    </source>
</evidence>
<organism evidence="9 10">
    <name type="scientific">Brevundimonas balnearis</name>
    <dbReference type="NCBI Taxonomy" id="1572858"/>
    <lineage>
        <taxon>Bacteria</taxon>
        <taxon>Pseudomonadati</taxon>
        <taxon>Pseudomonadota</taxon>
        <taxon>Alphaproteobacteria</taxon>
        <taxon>Caulobacterales</taxon>
        <taxon>Caulobacteraceae</taxon>
        <taxon>Brevundimonas</taxon>
    </lineage>
</organism>
<keyword evidence="3 7" id="KW-0812">Transmembrane</keyword>